<proteinExistence type="predicted"/>
<protein>
    <submittedName>
        <fullName evidence="4">Two-component response regulator autolysis regulator LytR</fullName>
    </submittedName>
</protein>
<dbReference type="PANTHER" id="PTHR37299">
    <property type="entry name" value="TRANSCRIPTIONAL REGULATOR-RELATED"/>
    <property type="match status" value="1"/>
</dbReference>
<dbReference type="InterPro" id="IPR046947">
    <property type="entry name" value="LytR-like"/>
</dbReference>
<dbReference type="Pfam" id="PF00072">
    <property type="entry name" value="Response_reg"/>
    <property type="match status" value="1"/>
</dbReference>
<dbReference type="PATRIC" id="fig|1566026.4.peg.39"/>
<dbReference type="Proteomes" id="UP000036908">
    <property type="component" value="Unassembled WGS sequence"/>
</dbReference>
<dbReference type="Gene3D" id="2.40.50.1020">
    <property type="entry name" value="LytTr DNA-binding domain"/>
    <property type="match status" value="1"/>
</dbReference>
<dbReference type="GO" id="GO:0000156">
    <property type="term" value="F:phosphorelay response regulator activity"/>
    <property type="evidence" value="ECO:0007669"/>
    <property type="project" value="InterPro"/>
</dbReference>
<evidence type="ECO:0000259" key="3">
    <source>
        <dbReference type="PROSITE" id="PS50930"/>
    </source>
</evidence>
<dbReference type="EMBL" id="JSVA01000001">
    <property type="protein sequence ID" value="KOF04522.1"/>
    <property type="molecule type" value="Genomic_DNA"/>
</dbReference>
<feature type="domain" description="Response regulatory" evidence="2">
    <location>
        <begin position="2"/>
        <end position="115"/>
    </location>
</feature>
<feature type="domain" description="HTH LytTR-type" evidence="3">
    <location>
        <begin position="151"/>
        <end position="258"/>
    </location>
</feature>
<dbReference type="PROSITE" id="PS50110">
    <property type="entry name" value="RESPONSE_REGULATORY"/>
    <property type="match status" value="1"/>
</dbReference>
<keyword evidence="1" id="KW-0597">Phosphoprotein</keyword>
<dbReference type="PROSITE" id="PS50930">
    <property type="entry name" value="HTH_LYTTR"/>
    <property type="match status" value="1"/>
</dbReference>
<dbReference type="InterPro" id="IPR001789">
    <property type="entry name" value="Sig_transdc_resp-reg_receiver"/>
</dbReference>
<accession>A0A0L8AQQ0</accession>
<dbReference type="OrthoDB" id="646623at2"/>
<dbReference type="RefSeq" id="WP_053221668.1">
    <property type="nucleotide sequence ID" value="NZ_JSVA01000001.1"/>
</dbReference>
<gene>
    <name evidence="4" type="ORF">OB69_00190</name>
</gene>
<dbReference type="PANTHER" id="PTHR37299:SF1">
    <property type="entry name" value="STAGE 0 SPORULATION PROTEIN A HOMOLOG"/>
    <property type="match status" value="1"/>
</dbReference>
<dbReference type="Gene3D" id="3.40.50.2300">
    <property type="match status" value="1"/>
</dbReference>
<dbReference type="InterPro" id="IPR007492">
    <property type="entry name" value="LytTR_DNA-bd_dom"/>
</dbReference>
<keyword evidence="5" id="KW-1185">Reference proteome</keyword>
<evidence type="ECO:0000259" key="2">
    <source>
        <dbReference type="PROSITE" id="PS50110"/>
    </source>
</evidence>
<dbReference type="InterPro" id="IPR011006">
    <property type="entry name" value="CheY-like_superfamily"/>
</dbReference>
<dbReference type="SMART" id="SM00448">
    <property type="entry name" value="REC"/>
    <property type="match status" value="1"/>
</dbReference>
<dbReference type="AlphaFoldDB" id="A0A0L8AQQ0"/>
<dbReference type="GO" id="GO:0003677">
    <property type="term" value="F:DNA binding"/>
    <property type="evidence" value="ECO:0007669"/>
    <property type="project" value="InterPro"/>
</dbReference>
<sequence length="259" mass="30265">MKVFIIEDEIPAAEKIQRYLKRYDENIEILGQAMSVKQAVTWLDENHDVDLLLMDIQLTDGLSFDIFKSVKIDIPVIFTTAYNEYAIEAFKANGIDYLLKPVTFDALSESLDKFKNLKNRLSEQGKVETESVIDLQAALQMLSKREYKTRFMVKIGEHIRSVTTDTIHLFYAEGRNAYIVTEEGKRLIIDYKLETLEEMLDPKKFFRVNRSYIIEINAIKDVLVYSNSRLKIILHLNFDREIIVSREKVNAFKTWFDGE</sequence>
<dbReference type="Pfam" id="PF04397">
    <property type="entry name" value="LytTR"/>
    <property type="match status" value="1"/>
</dbReference>
<evidence type="ECO:0000313" key="5">
    <source>
        <dbReference type="Proteomes" id="UP000036908"/>
    </source>
</evidence>
<name>A0A0L8AQQ0_9BACT</name>
<feature type="modified residue" description="4-aspartylphosphate" evidence="1">
    <location>
        <position position="55"/>
    </location>
</feature>
<reference evidence="5" key="1">
    <citation type="submission" date="2014-11" db="EMBL/GenBank/DDBJ databases">
        <title>Genome sequencing of Roseivirga sp. D-25.</title>
        <authorList>
            <person name="Selvaratnam C."/>
            <person name="Thevarajoo S."/>
            <person name="Goh K.M."/>
            <person name="Eee R."/>
            <person name="Chan K.-G."/>
            <person name="Chong C.S."/>
        </authorList>
    </citation>
    <scope>NUCLEOTIDE SEQUENCE [LARGE SCALE GENOMIC DNA]</scope>
    <source>
        <strain evidence="5">D-25</strain>
    </source>
</reference>
<organism evidence="4 5">
    <name type="scientific">Roseivirga seohaensis subsp. aquiponti</name>
    <dbReference type="NCBI Taxonomy" id="1566026"/>
    <lineage>
        <taxon>Bacteria</taxon>
        <taxon>Pseudomonadati</taxon>
        <taxon>Bacteroidota</taxon>
        <taxon>Cytophagia</taxon>
        <taxon>Cytophagales</taxon>
        <taxon>Roseivirgaceae</taxon>
        <taxon>Roseivirga</taxon>
    </lineage>
</organism>
<dbReference type="SMART" id="SM00850">
    <property type="entry name" value="LytTR"/>
    <property type="match status" value="1"/>
</dbReference>
<comment type="caution">
    <text evidence="4">The sequence shown here is derived from an EMBL/GenBank/DDBJ whole genome shotgun (WGS) entry which is preliminary data.</text>
</comment>
<dbReference type="SUPFAM" id="SSF52172">
    <property type="entry name" value="CheY-like"/>
    <property type="match status" value="1"/>
</dbReference>
<evidence type="ECO:0000256" key="1">
    <source>
        <dbReference type="PROSITE-ProRule" id="PRU00169"/>
    </source>
</evidence>
<evidence type="ECO:0000313" key="4">
    <source>
        <dbReference type="EMBL" id="KOF04522.1"/>
    </source>
</evidence>